<feature type="transmembrane region" description="Helical" evidence="1">
    <location>
        <begin position="98"/>
        <end position="114"/>
    </location>
</feature>
<accession>A0A8J6Q854</accession>
<proteinExistence type="predicted"/>
<feature type="transmembrane region" description="Helical" evidence="1">
    <location>
        <begin position="134"/>
        <end position="153"/>
    </location>
</feature>
<name>A0A8J6Q854_9FLAO</name>
<feature type="transmembrane region" description="Helical" evidence="1">
    <location>
        <begin position="38"/>
        <end position="55"/>
    </location>
</feature>
<sequence>MFVLFQVTGRDELAHYASSLILPAIAVVYFVKVKNKSLFFSLFLVLYSVSELLVFGEDIVLYKRIDYYLGNSLYILAYTCLLIEICKSISIKQLIRHYFIHILVLSVLSVYIVYVLQNIVKPFVSVTNEYYVELVYNMVLLSLLSTALLGYFYKDNVKSLYLFLGVLCVVFAEVMWVAYTYVAERNLLNLLSTTLYLVGFYFFYLQSKLLDVKREELNMVS</sequence>
<keyword evidence="1" id="KW-0472">Membrane</keyword>
<keyword evidence="1" id="KW-1133">Transmembrane helix</keyword>
<evidence type="ECO:0000256" key="1">
    <source>
        <dbReference type="SAM" id="Phobius"/>
    </source>
</evidence>
<dbReference type="RefSeq" id="WP_188216438.1">
    <property type="nucleotide sequence ID" value="NZ_JACVXC010000003.1"/>
</dbReference>
<reference evidence="2" key="2">
    <citation type="submission" date="2020-09" db="EMBL/GenBank/DDBJ databases">
        <authorList>
            <person name="Wu Z."/>
        </authorList>
    </citation>
    <scope>NUCLEOTIDE SEQUENCE</scope>
    <source>
        <strain evidence="2">SC17</strain>
    </source>
</reference>
<evidence type="ECO:0000313" key="3">
    <source>
        <dbReference type="Proteomes" id="UP000602057"/>
    </source>
</evidence>
<organism evidence="2 3">
    <name type="scientific">Aestuariibaculum suncheonense</name>
    <dbReference type="NCBI Taxonomy" id="1028745"/>
    <lineage>
        <taxon>Bacteria</taxon>
        <taxon>Pseudomonadati</taxon>
        <taxon>Bacteroidota</taxon>
        <taxon>Flavobacteriia</taxon>
        <taxon>Flavobacteriales</taxon>
        <taxon>Flavobacteriaceae</taxon>
    </lineage>
</organism>
<reference evidence="2" key="1">
    <citation type="journal article" date="2013" name="Int. J. Syst. Evol. Microbiol.">
        <title>Aestuariibaculum suncheonense gen. nov., sp. nov., a marine bacterium of the family Flavobacteriaceae isolated from a tidal flat and emended descriptions of the genera Gaetbulibacter and Tamlana.</title>
        <authorList>
            <person name="Jeong S.H."/>
            <person name="Park M.S."/>
            <person name="Jin H.M."/>
            <person name="Lee K."/>
            <person name="Park W."/>
            <person name="Jeon C.O."/>
        </authorList>
    </citation>
    <scope>NUCLEOTIDE SEQUENCE</scope>
    <source>
        <strain evidence="2">SC17</strain>
    </source>
</reference>
<keyword evidence="1" id="KW-0812">Transmembrane</keyword>
<gene>
    <name evidence="2" type="ORF">ICJ84_10935</name>
</gene>
<evidence type="ECO:0000313" key="2">
    <source>
        <dbReference type="EMBL" id="MBD0835954.1"/>
    </source>
</evidence>
<dbReference type="AlphaFoldDB" id="A0A8J6Q854"/>
<comment type="caution">
    <text evidence="2">The sequence shown here is derived from an EMBL/GenBank/DDBJ whole genome shotgun (WGS) entry which is preliminary data.</text>
</comment>
<dbReference type="Proteomes" id="UP000602057">
    <property type="component" value="Unassembled WGS sequence"/>
</dbReference>
<keyword evidence="3" id="KW-1185">Reference proteome</keyword>
<feature type="transmembrane region" description="Helical" evidence="1">
    <location>
        <begin position="160"/>
        <end position="181"/>
    </location>
</feature>
<feature type="transmembrane region" description="Helical" evidence="1">
    <location>
        <begin position="67"/>
        <end position="86"/>
    </location>
</feature>
<dbReference type="EMBL" id="JACVXC010000003">
    <property type="protein sequence ID" value="MBD0835954.1"/>
    <property type="molecule type" value="Genomic_DNA"/>
</dbReference>
<feature type="transmembrane region" description="Helical" evidence="1">
    <location>
        <begin position="13"/>
        <end position="31"/>
    </location>
</feature>
<feature type="transmembrane region" description="Helical" evidence="1">
    <location>
        <begin position="187"/>
        <end position="205"/>
    </location>
</feature>
<protein>
    <submittedName>
        <fullName evidence="2">Uncharacterized protein</fullName>
    </submittedName>
</protein>